<dbReference type="Gene3D" id="1.10.287.70">
    <property type="match status" value="1"/>
</dbReference>
<dbReference type="AlphaFoldDB" id="M1PQ37"/>
<dbReference type="GO" id="GO:0006813">
    <property type="term" value="P:potassium ion transport"/>
    <property type="evidence" value="ECO:0007669"/>
    <property type="project" value="InterPro"/>
</dbReference>
<reference evidence="6" key="1">
    <citation type="journal article" date="2013" name="Stand. Genomic Sci.">
        <title>Complete genome sequence of Desulfocapsa sulfexigens, a marine deltaproteobacterium specialized in disproportionating inorganic sulfur compounds.</title>
        <authorList>
            <person name="Finster K.W."/>
            <person name="Kjeldsen K.U."/>
            <person name="Kube M."/>
            <person name="Reinhardt R."/>
            <person name="Mussmann M."/>
            <person name="Amann R."/>
            <person name="Schreiber L."/>
        </authorList>
    </citation>
    <scope>NUCLEOTIDE SEQUENCE [LARGE SCALE GENOMIC DNA]</scope>
    <source>
        <strain evidence="6">DSM 10523 / SB164P1</strain>
    </source>
</reference>
<dbReference type="Pfam" id="PF07885">
    <property type="entry name" value="Ion_trans_2"/>
    <property type="match status" value="1"/>
</dbReference>
<dbReference type="Gene3D" id="3.40.50.720">
    <property type="entry name" value="NAD(P)-binding Rossmann-like Domain"/>
    <property type="match status" value="1"/>
</dbReference>
<dbReference type="GO" id="GO:0005886">
    <property type="term" value="C:plasma membrane"/>
    <property type="evidence" value="ECO:0007669"/>
    <property type="project" value="UniProtKB-SubCell"/>
</dbReference>
<dbReference type="PANTHER" id="PTHR43833:SF9">
    <property type="entry name" value="POTASSIUM CHANNEL PROTEIN YUGO-RELATED"/>
    <property type="match status" value="1"/>
</dbReference>
<dbReference type="InterPro" id="IPR003148">
    <property type="entry name" value="RCK_N"/>
</dbReference>
<dbReference type="RefSeq" id="WP_015404172.1">
    <property type="nucleotide sequence ID" value="NC_020304.1"/>
</dbReference>
<dbReference type="Proteomes" id="UP000011721">
    <property type="component" value="Chromosome"/>
</dbReference>
<dbReference type="EMBL" id="CP003985">
    <property type="protein sequence ID" value="AGF78481.1"/>
    <property type="molecule type" value="Genomic_DNA"/>
</dbReference>
<dbReference type="InterPro" id="IPR050721">
    <property type="entry name" value="Trk_Ktr_HKT_K-transport"/>
</dbReference>
<feature type="transmembrane region" description="Helical" evidence="2">
    <location>
        <begin position="34"/>
        <end position="50"/>
    </location>
</feature>
<dbReference type="STRING" id="1167006.UWK_01931"/>
<feature type="transmembrane region" description="Helical" evidence="2">
    <location>
        <begin position="62"/>
        <end position="79"/>
    </location>
</feature>
<dbReference type="GO" id="GO:0008324">
    <property type="term" value="F:monoatomic cation transmembrane transporter activity"/>
    <property type="evidence" value="ECO:0007669"/>
    <property type="project" value="InterPro"/>
</dbReference>
<proteinExistence type="predicted"/>
<dbReference type="Pfam" id="PF02080">
    <property type="entry name" value="TrkA_C"/>
    <property type="match status" value="1"/>
</dbReference>
<keyword evidence="6" id="KW-1185">Reference proteome</keyword>
<feature type="domain" description="RCK N-terminal" evidence="3">
    <location>
        <begin position="108"/>
        <end position="225"/>
    </location>
</feature>
<keyword evidence="2" id="KW-0472">Membrane</keyword>
<dbReference type="PATRIC" id="fig|1167006.5.peg.2115"/>
<evidence type="ECO:0000256" key="2">
    <source>
        <dbReference type="SAM" id="Phobius"/>
    </source>
</evidence>
<dbReference type="SUPFAM" id="SSF116726">
    <property type="entry name" value="TrkA C-terminal domain-like"/>
    <property type="match status" value="1"/>
</dbReference>
<keyword evidence="2" id="KW-1133">Transmembrane helix</keyword>
<dbReference type="InterPro" id="IPR006037">
    <property type="entry name" value="RCK_C"/>
</dbReference>
<dbReference type="Pfam" id="PF02254">
    <property type="entry name" value="TrkA_N"/>
    <property type="match status" value="1"/>
</dbReference>
<evidence type="ECO:0000256" key="1">
    <source>
        <dbReference type="ARBA" id="ARBA00004651"/>
    </source>
</evidence>
<dbReference type="eggNOG" id="COG1226">
    <property type="taxonomic scope" value="Bacteria"/>
</dbReference>
<dbReference type="eggNOG" id="COG0490">
    <property type="taxonomic scope" value="Bacteria"/>
</dbReference>
<dbReference type="Gene3D" id="3.30.70.1450">
    <property type="entry name" value="Regulator of K+ conductance, C-terminal domain"/>
    <property type="match status" value="1"/>
</dbReference>
<keyword evidence="2" id="KW-0812">Transmembrane</keyword>
<protein>
    <submittedName>
        <fullName evidence="5">K+ transport system, NAD-binding component</fullName>
    </submittedName>
</protein>
<dbReference type="KEGG" id="dsf:UWK_01931"/>
<dbReference type="InterPro" id="IPR013099">
    <property type="entry name" value="K_chnl_dom"/>
</dbReference>
<dbReference type="SUPFAM" id="SSF51735">
    <property type="entry name" value="NAD(P)-binding Rossmann-fold domains"/>
    <property type="match status" value="1"/>
</dbReference>
<comment type="subcellular location">
    <subcellularLocation>
        <location evidence="1">Cell membrane</location>
        <topology evidence="1">Multi-pass membrane protein</topology>
    </subcellularLocation>
</comment>
<dbReference type="PROSITE" id="PS51201">
    <property type="entry name" value="RCK_N"/>
    <property type="match status" value="1"/>
</dbReference>
<sequence length="347" mass="38184">MSEVTKKVTLLFSGFTFILTGGTLGYMYLEGYPFTDALYLTIITVATVGYGDMVPHHPAGKLLTVVLVLVGVSFVMYMFTKIVEAMVEGGLREILGKRQMIKQLNRLDNHYIICGHGRIGSVICQVLQESNKPFVVIEKNPDEIQKILSKEYVVLEGEASQDDTLQKAGIERALALIAVVSSDADNVFITLTAKGINPKIVVLARSSGATGAETKLRRAGADKVISPYFIGGRRMAQAMLRPNVTDFIDLAIYTRDMGLRLDEMLVTENAFINGKTLIESNLRQKYNIIVIAIKRTGEGMSFNPTSDSILLAGDVLIVLGRPDQISALEKEMKIVSCEKLTDRVEIE</sequence>
<dbReference type="InterPro" id="IPR036721">
    <property type="entry name" value="RCK_C_sf"/>
</dbReference>
<name>M1PQ37_DESSD</name>
<organism evidence="5 6">
    <name type="scientific">Desulfocapsa sulfexigens (strain DSM 10523 / SB164P1)</name>
    <dbReference type="NCBI Taxonomy" id="1167006"/>
    <lineage>
        <taxon>Bacteria</taxon>
        <taxon>Pseudomonadati</taxon>
        <taxon>Thermodesulfobacteriota</taxon>
        <taxon>Desulfobulbia</taxon>
        <taxon>Desulfobulbales</taxon>
        <taxon>Desulfocapsaceae</taxon>
        <taxon>Desulfocapsa</taxon>
    </lineage>
</organism>
<evidence type="ECO:0000259" key="4">
    <source>
        <dbReference type="PROSITE" id="PS51202"/>
    </source>
</evidence>
<feature type="domain" description="RCK C-terminal" evidence="4">
    <location>
        <begin position="245"/>
        <end position="334"/>
    </location>
</feature>
<evidence type="ECO:0000313" key="5">
    <source>
        <dbReference type="EMBL" id="AGF78481.1"/>
    </source>
</evidence>
<dbReference type="OrthoDB" id="9781411at2"/>
<gene>
    <name evidence="5" type="ordered locus">UWK_01931</name>
</gene>
<dbReference type="PROSITE" id="PS51202">
    <property type="entry name" value="RCK_C"/>
    <property type="match status" value="1"/>
</dbReference>
<dbReference type="InterPro" id="IPR036291">
    <property type="entry name" value="NAD(P)-bd_dom_sf"/>
</dbReference>
<accession>M1PQ37</accession>
<dbReference type="SUPFAM" id="SSF81324">
    <property type="entry name" value="Voltage-gated potassium channels"/>
    <property type="match status" value="1"/>
</dbReference>
<evidence type="ECO:0000259" key="3">
    <source>
        <dbReference type="PROSITE" id="PS51201"/>
    </source>
</evidence>
<evidence type="ECO:0000313" key="6">
    <source>
        <dbReference type="Proteomes" id="UP000011721"/>
    </source>
</evidence>
<dbReference type="PANTHER" id="PTHR43833">
    <property type="entry name" value="POTASSIUM CHANNEL PROTEIN 2-RELATED-RELATED"/>
    <property type="match status" value="1"/>
</dbReference>
<feature type="transmembrane region" description="Helical" evidence="2">
    <location>
        <begin position="9"/>
        <end position="28"/>
    </location>
</feature>
<dbReference type="HOGENOM" id="CLU_050982_0_1_7"/>